<evidence type="ECO:0000313" key="2">
    <source>
        <dbReference type="Proteomes" id="UP000683511"/>
    </source>
</evidence>
<name>A0A975TD57_9NOST</name>
<reference evidence="1" key="1">
    <citation type="submission" date="2017-04" db="EMBL/GenBank/DDBJ databases">
        <title>Genome deletions in a multicellular cyanobacterial endosymbiont for morphological adaptation in marine diatoms.</title>
        <authorList>
            <person name="Wang Y."/>
            <person name="Gao H."/>
            <person name="Li R."/>
            <person name="Xu X."/>
        </authorList>
    </citation>
    <scope>NUCLEOTIDE SEQUENCE</scope>
    <source>
        <strain evidence="1">FACHB 800</strain>
    </source>
</reference>
<proteinExistence type="predicted"/>
<accession>A0A975TD57</accession>
<gene>
    <name evidence="1" type="ORF">B6N60_04588</name>
</gene>
<dbReference type="KEGG" id="rsin:B6N60_04588"/>
<protein>
    <submittedName>
        <fullName evidence="1">Uncharacterized protein</fullName>
    </submittedName>
</protein>
<keyword evidence="2" id="KW-1185">Reference proteome</keyword>
<sequence>MKRVQIEQENSEAKTGKLLQYLSENYQKAMTDATEFLKNTSNFLDISLEAVNKEINDLKTSGGATVESSHEAIQDGLVELRSLLTEIQG</sequence>
<evidence type="ECO:0000313" key="1">
    <source>
        <dbReference type="EMBL" id="QXE25868.1"/>
    </source>
</evidence>
<dbReference type="AlphaFoldDB" id="A0A975TD57"/>
<dbReference type="Proteomes" id="UP000683511">
    <property type="component" value="Chromosome"/>
</dbReference>
<organism evidence="1 2">
    <name type="scientific">Richelia sinica FACHB-800</name>
    <dbReference type="NCBI Taxonomy" id="1357546"/>
    <lineage>
        <taxon>Bacteria</taxon>
        <taxon>Bacillati</taxon>
        <taxon>Cyanobacteriota</taxon>
        <taxon>Cyanophyceae</taxon>
        <taxon>Nostocales</taxon>
        <taxon>Nostocaceae</taxon>
        <taxon>Richelia</taxon>
    </lineage>
</organism>
<dbReference type="RefSeq" id="WP_190608773.1">
    <property type="nucleotide sequence ID" value="NZ_CP021056.1"/>
</dbReference>
<dbReference type="EMBL" id="CP021056">
    <property type="protein sequence ID" value="QXE25868.1"/>
    <property type="molecule type" value="Genomic_DNA"/>
</dbReference>